<protein>
    <recommendedName>
        <fullName evidence="7">NIMA interactive protein</fullName>
    </recommendedName>
</protein>
<dbReference type="AlphaFoldDB" id="A0A4Y8DB75"/>
<dbReference type="InterPro" id="IPR021622">
    <property type="entry name" value="Afadin/alpha-actinin-bd"/>
</dbReference>
<evidence type="ECO:0000313" key="6">
    <source>
        <dbReference type="Proteomes" id="UP000297299"/>
    </source>
</evidence>
<feature type="compositionally biased region" description="Acidic residues" evidence="4">
    <location>
        <begin position="363"/>
        <end position="387"/>
    </location>
</feature>
<dbReference type="Pfam" id="PF11559">
    <property type="entry name" value="ADIP"/>
    <property type="match status" value="1"/>
</dbReference>
<feature type="compositionally biased region" description="Pro residues" evidence="4">
    <location>
        <begin position="612"/>
        <end position="621"/>
    </location>
</feature>
<dbReference type="EMBL" id="PHWZ01000048">
    <property type="protein sequence ID" value="TEY78504.1"/>
    <property type="molecule type" value="Genomic_DNA"/>
</dbReference>
<feature type="compositionally biased region" description="Low complexity" evidence="4">
    <location>
        <begin position="557"/>
        <end position="569"/>
    </location>
</feature>
<feature type="compositionally biased region" description="Acidic residues" evidence="4">
    <location>
        <begin position="395"/>
        <end position="414"/>
    </location>
</feature>
<feature type="compositionally biased region" description="Low complexity" evidence="4">
    <location>
        <begin position="654"/>
        <end position="668"/>
    </location>
</feature>
<dbReference type="Proteomes" id="UP000297299">
    <property type="component" value="Unassembled WGS sequence"/>
</dbReference>
<name>A0A4Y8DB75_9HELO</name>
<feature type="compositionally biased region" description="Acidic residues" evidence="4">
    <location>
        <begin position="421"/>
        <end position="446"/>
    </location>
</feature>
<dbReference type="STRING" id="38488.A0A4Y8DB75"/>
<proteinExistence type="inferred from homology"/>
<feature type="compositionally biased region" description="Basic and acidic residues" evidence="4">
    <location>
        <begin position="635"/>
        <end position="644"/>
    </location>
</feature>
<feature type="coiled-coil region" evidence="3">
    <location>
        <begin position="108"/>
        <end position="135"/>
    </location>
</feature>
<evidence type="ECO:0000256" key="2">
    <source>
        <dbReference type="ARBA" id="ARBA00023054"/>
    </source>
</evidence>
<gene>
    <name evidence="5" type="ORF">BOTCAL_0048g00310</name>
</gene>
<keyword evidence="6" id="KW-1185">Reference proteome</keyword>
<evidence type="ECO:0000256" key="4">
    <source>
        <dbReference type="SAM" id="MobiDB-lite"/>
    </source>
</evidence>
<feature type="compositionally biased region" description="Polar residues" evidence="4">
    <location>
        <begin position="534"/>
        <end position="549"/>
    </location>
</feature>
<sequence>MDADNLRTASLYINNQLLSRGLLRNGQTIDFARPHKSEEGLDVTMGKIMSVVNDLILRRDRDSQQRETLSQTIRALRADALRSTTDMERLATKNTELQRKVGIADAAERALKTQLRSAEQAVKGLKEDMARMKVLVGQTRAQCANEVRKKERIIEGMKKHVGEGGRARGSGKAVGVATINVVAGVGGDNGSGAGMGTEDEGYDLRMETNEFLTELARGLSDENESLGGLARRTIETLRTVSGCEKEEEQEGGMVVQMEGSYEHLASEMEFVIEHLRTILTNPSFVSLEEVEIREEEIIRLREGWEKMESRWKDAVHMMDGWRHRMARSGQTVNIEELKMGLSLSPFKPTADPNYEVLQLSMVQEEDEDEYEDEGDTQADIDALDDSGIDGRAEPEFDEEELSDADSSIFEEEPEETRGEEIEAEGDEEAEDEEEEEDYDEVTEDQQEQQQHPADITFDTVSSLPGTPPQMSPLRETTNGNRGSPERPSSKGFTTIIEENTWDLLQLEQSSSHPKYMSTPTPKPLPRKEKKEEITTAQLSVPHTNENSLPKTPILTLSAHSSARSSTRSSAVRETRASAARAASAKKPVYATPKPKPTPKVQLQPITSASRLPRPPNIPPQQSPLTMASIAAKLAASEREADAARVKAKLKAAKLARNAAATTTTSTIAPRSKSPTKKKEPATSKLPPPPSSPIKEEPVKNGGSSNAPTKSPEKDLSAVSSRKRKVRASRDREHGRAARRRSTLSPWELESLISGGIGSPRKEE</sequence>
<comment type="similarity">
    <text evidence="1">Belongs to the ADIP family.</text>
</comment>
<accession>A0A4Y8DB75</accession>
<evidence type="ECO:0008006" key="7">
    <source>
        <dbReference type="Google" id="ProtNLM"/>
    </source>
</evidence>
<evidence type="ECO:0000313" key="5">
    <source>
        <dbReference type="EMBL" id="TEY78504.1"/>
    </source>
</evidence>
<reference evidence="5 6" key="1">
    <citation type="submission" date="2017-11" db="EMBL/GenBank/DDBJ databases">
        <title>Comparative genomics of Botrytis spp.</title>
        <authorList>
            <person name="Valero-Jimenez C.A."/>
            <person name="Tapia P."/>
            <person name="Veloso J."/>
            <person name="Silva-Moreno E."/>
            <person name="Staats M."/>
            <person name="Valdes J.H."/>
            <person name="Van Kan J.A.L."/>
        </authorList>
    </citation>
    <scope>NUCLEOTIDE SEQUENCE [LARGE SCALE GENOMIC DNA]</scope>
    <source>
        <strain evidence="5 6">MUCL2830</strain>
    </source>
</reference>
<evidence type="ECO:0000256" key="3">
    <source>
        <dbReference type="SAM" id="Coils"/>
    </source>
</evidence>
<organism evidence="5 6">
    <name type="scientific">Botryotinia calthae</name>
    <dbReference type="NCBI Taxonomy" id="38488"/>
    <lineage>
        <taxon>Eukaryota</taxon>
        <taxon>Fungi</taxon>
        <taxon>Dikarya</taxon>
        <taxon>Ascomycota</taxon>
        <taxon>Pezizomycotina</taxon>
        <taxon>Leotiomycetes</taxon>
        <taxon>Helotiales</taxon>
        <taxon>Sclerotiniaceae</taxon>
        <taxon>Botryotinia</taxon>
    </lineage>
</organism>
<evidence type="ECO:0000256" key="1">
    <source>
        <dbReference type="ARBA" id="ARBA00009291"/>
    </source>
</evidence>
<feature type="region of interest" description="Disordered" evidence="4">
    <location>
        <begin position="363"/>
        <end position="763"/>
    </location>
</feature>
<dbReference type="OrthoDB" id="312015at2759"/>
<comment type="caution">
    <text evidence="5">The sequence shown here is derived from an EMBL/GenBank/DDBJ whole genome shotgun (WGS) entry which is preliminary data.</text>
</comment>
<keyword evidence="2 3" id="KW-0175">Coiled coil</keyword>